<accession>A0ABR2V126</accession>
<gene>
    <name evidence="5" type="ORF">SUNI508_06259</name>
</gene>
<feature type="compositionally biased region" description="Low complexity" evidence="3">
    <location>
        <begin position="383"/>
        <end position="398"/>
    </location>
</feature>
<feature type="compositionally biased region" description="Low complexity" evidence="3">
    <location>
        <begin position="345"/>
        <end position="356"/>
    </location>
</feature>
<reference evidence="5 6" key="1">
    <citation type="journal article" date="2024" name="J. Plant Pathol.">
        <title>Sequence and assembly of the genome of Seiridium unicorne, isolate CBS 538.82, causal agent of cypress canker disease.</title>
        <authorList>
            <person name="Scali E."/>
            <person name="Rocca G.D."/>
            <person name="Danti R."/>
            <person name="Garbelotto M."/>
            <person name="Barberini S."/>
            <person name="Baroncelli R."/>
            <person name="Emiliani G."/>
        </authorList>
    </citation>
    <scope>NUCLEOTIDE SEQUENCE [LARGE SCALE GENOMIC DNA]</scope>
    <source>
        <strain evidence="5 6">BM-138-508</strain>
    </source>
</reference>
<feature type="compositionally biased region" description="Polar residues" evidence="3">
    <location>
        <begin position="33"/>
        <end position="44"/>
    </location>
</feature>
<comment type="caution">
    <text evidence="5">The sequence shown here is derived from an EMBL/GenBank/DDBJ whole genome shotgun (WGS) entry which is preliminary data.</text>
</comment>
<organism evidence="5 6">
    <name type="scientific">Seiridium unicorne</name>
    <dbReference type="NCBI Taxonomy" id="138068"/>
    <lineage>
        <taxon>Eukaryota</taxon>
        <taxon>Fungi</taxon>
        <taxon>Dikarya</taxon>
        <taxon>Ascomycota</taxon>
        <taxon>Pezizomycotina</taxon>
        <taxon>Sordariomycetes</taxon>
        <taxon>Xylariomycetidae</taxon>
        <taxon>Amphisphaeriales</taxon>
        <taxon>Sporocadaceae</taxon>
        <taxon>Seiridium</taxon>
    </lineage>
</organism>
<evidence type="ECO:0000256" key="1">
    <source>
        <dbReference type="ARBA" id="ARBA00004123"/>
    </source>
</evidence>
<proteinExistence type="predicted"/>
<keyword evidence="6" id="KW-1185">Reference proteome</keyword>
<keyword evidence="4" id="KW-0732">Signal</keyword>
<protein>
    <submittedName>
        <fullName evidence="5">Uncharacterized protein</fullName>
    </submittedName>
</protein>
<evidence type="ECO:0000256" key="2">
    <source>
        <dbReference type="ARBA" id="ARBA00023242"/>
    </source>
</evidence>
<feature type="region of interest" description="Disordered" evidence="3">
    <location>
        <begin position="196"/>
        <end position="217"/>
    </location>
</feature>
<feature type="chain" id="PRO_5047207749" evidence="4">
    <location>
        <begin position="20"/>
        <end position="876"/>
    </location>
</feature>
<name>A0ABR2V126_9PEZI</name>
<evidence type="ECO:0000256" key="4">
    <source>
        <dbReference type="SAM" id="SignalP"/>
    </source>
</evidence>
<comment type="subcellular location">
    <subcellularLocation>
        <location evidence="1">Nucleus</location>
    </subcellularLocation>
</comment>
<dbReference type="Proteomes" id="UP001408356">
    <property type="component" value="Unassembled WGS sequence"/>
</dbReference>
<dbReference type="PANTHER" id="PTHR37534:SF11">
    <property type="entry name" value="ZN(II)2CYS6 TRANSCRIPTION FACTOR (EUROFUNG)"/>
    <property type="match status" value="1"/>
</dbReference>
<dbReference type="InterPro" id="IPR021858">
    <property type="entry name" value="Fun_TF"/>
</dbReference>
<feature type="region of interest" description="Disordered" evidence="3">
    <location>
        <begin position="345"/>
        <end position="398"/>
    </location>
</feature>
<feature type="region of interest" description="Disordered" evidence="3">
    <location>
        <begin position="33"/>
        <end position="56"/>
    </location>
</feature>
<dbReference type="PANTHER" id="PTHR37534">
    <property type="entry name" value="TRANSCRIPTIONAL ACTIVATOR PROTEIN UGA3"/>
    <property type="match status" value="1"/>
</dbReference>
<evidence type="ECO:0000313" key="6">
    <source>
        <dbReference type="Proteomes" id="UP001408356"/>
    </source>
</evidence>
<dbReference type="EMBL" id="JARVKF010000224">
    <property type="protein sequence ID" value="KAK9420519.1"/>
    <property type="molecule type" value="Genomic_DNA"/>
</dbReference>
<dbReference type="Pfam" id="PF11951">
    <property type="entry name" value="Fungal_trans_2"/>
    <property type="match status" value="1"/>
</dbReference>
<evidence type="ECO:0000313" key="5">
    <source>
        <dbReference type="EMBL" id="KAK9420519.1"/>
    </source>
</evidence>
<sequence>MKFLVIALVASLHISTSLCAPITSQRIADRSLQNSLEQRQNKGTKSGGKGGAQSANAVQQAADNFAGDVATVSNSLNTLGTTTDQATRKQLANAGFKAESDEDAQRSVLFAAGNNEDANTKIVDNTPTVLDGLTSIAKDPSDANTAKQLQTMETARNANILPSITALTNSAFKASGIDSTAQKFQSTTGSQSIKATVASEGGGNTSSPKSGGASTGKKACTNCVRKGRVCPGYQVSLSWSTKHEQLSCRTPQQSSGPADFELLASTASQAIHRRTQRGTPTAGRTLDTVPAINYDAVPGLEECGQAGVELRSTPIPNYDYGAQTCPESFVSLTGYHSPALSTRTPTIIDAPPATTTSCPVDANPRTASSVTDSGWVGEDHYAPTTTSPGMSSPTVSSSSDVSLDQLMMLGSPAAGLVDYPTFLVQHWFSSVCCYWSAFDSESNPFRSVAASLWGSSGIVFHSLQSMSAAALVESMPDMKGIASSAPLLAVEAISEELTELYTADPGVLQFPKGLMLGLFCMGSSMCWDNPQRTGALFFRQARRLLRHFQLRSESLSEEDRELLDFFRGCMKYEEMLRHVAGEREATVPRQASPGEVFKRQLPTKPHAWTGVSPDLLGLFGDVISLCRRECVRRQGQIITRESLSQALDAIDTAQALEEALLVESTVIQPDDQQPDDMRWVHLRDTTESYRIASLLQLYQTFPDLVARRIPKKIGPDGLVPDSIWLMPLALHLTTILQRIPPSSDLRCIQPLLYLSAGSCLRYNEDISSSIRLGSLSGDITSLLAIGAQESLPNRSSSISPVQSGLSTSDAFGVSCARKLVMERLGQLEQVLPPKPIRVAQKLMKATWEAFDSEIDMPRKTHWLDVMASTGLKTLFG</sequence>
<feature type="signal peptide" evidence="4">
    <location>
        <begin position="1"/>
        <end position="19"/>
    </location>
</feature>
<keyword evidence="2" id="KW-0539">Nucleus</keyword>
<evidence type="ECO:0000256" key="3">
    <source>
        <dbReference type="SAM" id="MobiDB-lite"/>
    </source>
</evidence>